<feature type="domain" description="Uroporphyrinogen decarboxylase (URO-D)" evidence="1">
    <location>
        <begin position="138"/>
        <end position="388"/>
    </location>
</feature>
<dbReference type="Proteomes" id="UP000683246">
    <property type="component" value="Chromosome"/>
</dbReference>
<proteinExistence type="predicted"/>
<dbReference type="InterPro" id="IPR038071">
    <property type="entry name" value="UROD/MetE-like_sf"/>
</dbReference>
<name>A0A8J8MPS5_9FIRM</name>
<organism evidence="2 3">
    <name type="scientific">Vallitalea pronyensis</name>
    <dbReference type="NCBI Taxonomy" id="1348613"/>
    <lineage>
        <taxon>Bacteria</taxon>
        <taxon>Bacillati</taxon>
        <taxon>Bacillota</taxon>
        <taxon>Clostridia</taxon>
        <taxon>Lachnospirales</taxon>
        <taxon>Vallitaleaceae</taxon>
        <taxon>Vallitalea</taxon>
    </lineage>
</organism>
<dbReference type="GO" id="GO:0006779">
    <property type="term" value="P:porphyrin-containing compound biosynthetic process"/>
    <property type="evidence" value="ECO:0007669"/>
    <property type="project" value="InterPro"/>
</dbReference>
<dbReference type="AlphaFoldDB" id="A0A8J8MPS5"/>
<dbReference type="GO" id="GO:0004853">
    <property type="term" value="F:uroporphyrinogen decarboxylase activity"/>
    <property type="evidence" value="ECO:0007669"/>
    <property type="project" value="InterPro"/>
</dbReference>
<accession>A0A8J8MPS5</accession>
<dbReference type="KEGG" id="vpy:HZI73_25070"/>
<dbReference type="Pfam" id="PF01208">
    <property type="entry name" value="URO-D"/>
    <property type="match status" value="1"/>
</dbReference>
<reference evidence="2" key="1">
    <citation type="submission" date="2020-07" db="EMBL/GenBank/DDBJ databases">
        <title>Vallitalea pronyensis genome.</title>
        <authorList>
            <person name="Postec A."/>
        </authorList>
    </citation>
    <scope>NUCLEOTIDE SEQUENCE</scope>
    <source>
        <strain evidence="2">FatNI3</strain>
    </source>
</reference>
<dbReference type="Gene3D" id="3.20.20.210">
    <property type="match status" value="1"/>
</dbReference>
<evidence type="ECO:0000259" key="1">
    <source>
        <dbReference type="Pfam" id="PF01208"/>
    </source>
</evidence>
<keyword evidence="3" id="KW-1185">Reference proteome</keyword>
<dbReference type="InterPro" id="IPR000257">
    <property type="entry name" value="Uroporphyrinogen_deCOase"/>
</dbReference>
<dbReference type="RefSeq" id="WP_212696073.1">
    <property type="nucleotide sequence ID" value="NZ_CP058649.1"/>
</dbReference>
<dbReference type="InterPro" id="IPR052024">
    <property type="entry name" value="Methanogen_methyltrans"/>
</dbReference>
<dbReference type="PANTHER" id="PTHR47099">
    <property type="entry name" value="METHYLCOBAMIDE:COM METHYLTRANSFERASE MTBA"/>
    <property type="match status" value="1"/>
</dbReference>
<dbReference type="EMBL" id="CP058649">
    <property type="protein sequence ID" value="QUI25369.1"/>
    <property type="molecule type" value="Genomic_DNA"/>
</dbReference>
<dbReference type="SUPFAM" id="SSF51726">
    <property type="entry name" value="UROD/MetE-like"/>
    <property type="match status" value="1"/>
</dbReference>
<dbReference type="PANTHER" id="PTHR47099:SF1">
    <property type="entry name" value="METHYLCOBAMIDE:COM METHYLTRANSFERASE MTBA"/>
    <property type="match status" value="1"/>
</dbReference>
<gene>
    <name evidence="2" type="ORF">HZI73_25070</name>
</gene>
<protein>
    <recommendedName>
        <fullName evidence="1">Uroporphyrinogen decarboxylase (URO-D) domain-containing protein</fullName>
    </recommendedName>
</protein>
<sequence>MNTKIAIGLCPIASMMEEKMISRERVRLALQHIEPDRVPIDVGGDLHNGLHDVAYKNLLAYLGEEDEIVYYDQMQHLAKVKESVLERLQSDTRYIFAKGGKGFEISIQEDGTWVDEWGVKRKNVGLYDEAVEFPLEGCTYEDVLAYELPDPRDPARFQGLREQAKELYENTDYALIGGSAASLFFLSSELIGFEEYMLKIALDRKTIETLVQRVLEYQIAFFDGYLDAIGDYIEMVWLGDDWGTQMAPIMSPVVFREIFVSRYKQLVDFIKSKADVKVALHSCGCIDWALNDLAEAGIDVIHPLQGDAEGLLDPVKIQEDFGSKWVVYSNLKNQTVLPNGTVEDVYEDVRTKIEALAPGGGYIMSGGHNFQADVPPENIMAIIDATVKYGTYPIKPR</sequence>
<evidence type="ECO:0000313" key="3">
    <source>
        <dbReference type="Proteomes" id="UP000683246"/>
    </source>
</evidence>
<evidence type="ECO:0000313" key="2">
    <source>
        <dbReference type="EMBL" id="QUI25369.1"/>
    </source>
</evidence>